<feature type="compositionally biased region" description="Basic and acidic residues" evidence="4">
    <location>
        <begin position="566"/>
        <end position="583"/>
    </location>
</feature>
<keyword evidence="8" id="KW-1185">Reference proteome</keyword>
<dbReference type="CDD" id="cd00041">
    <property type="entry name" value="CUB"/>
    <property type="match status" value="1"/>
</dbReference>
<evidence type="ECO:0000313" key="7">
    <source>
        <dbReference type="EMBL" id="WAR11988.1"/>
    </source>
</evidence>
<dbReference type="PROSITE" id="PS01209">
    <property type="entry name" value="LDLRA_1"/>
    <property type="match status" value="1"/>
</dbReference>
<keyword evidence="5" id="KW-0472">Membrane</keyword>
<keyword evidence="5" id="KW-0812">Transmembrane</keyword>
<feature type="compositionally biased region" description="Polar residues" evidence="4">
    <location>
        <begin position="537"/>
        <end position="548"/>
    </location>
</feature>
<dbReference type="SUPFAM" id="SSF49854">
    <property type="entry name" value="Spermadhesin, CUB domain"/>
    <property type="match status" value="2"/>
</dbReference>
<dbReference type="PANTHER" id="PTHR24251">
    <property type="entry name" value="OVOCHYMASE-RELATED"/>
    <property type="match status" value="1"/>
</dbReference>
<evidence type="ECO:0000256" key="1">
    <source>
        <dbReference type="ARBA" id="ARBA00022737"/>
    </source>
</evidence>
<dbReference type="EMBL" id="CP111019">
    <property type="protein sequence ID" value="WAR11988.1"/>
    <property type="molecule type" value="Genomic_DNA"/>
</dbReference>
<evidence type="ECO:0000259" key="6">
    <source>
        <dbReference type="PROSITE" id="PS01180"/>
    </source>
</evidence>
<dbReference type="SMART" id="SM00042">
    <property type="entry name" value="CUB"/>
    <property type="match status" value="1"/>
</dbReference>
<feature type="domain" description="CUB" evidence="6">
    <location>
        <begin position="133"/>
        <end position="257"/>
    </location>
</feature>
<feature type="domain" description="CUB" evidence="6">
    <location>
        <begin position="58"/>
        <end position="118"/>
    </location>
</feature>
<dbReference type="SMART" id="SM00192">
    <property type="entry name" value="LDLa"/>
    <property type="match status" value="1"/>
</dbReference>
<sequence length="583" mass="65137">MSLVSSWEEVGPQSLKVGPPPMIFDDFSPACFNFTHGNYQEMEFYSPGYPQQYPNEIDCVMYLQELRDGPFGYSKFLARFCGEEYPVTVQTKSRFLWTRFSSDGLVQYNGFRAVYEYKISSEYDSVNDPNQVCRIYMDNLGLDGEINSKVFPLADTSRREFPIDDPVDCTWEMLAEKGQRILLSDIKLHMLRDGQCTRNRIEMYDRTTSEDDRTGVYCAGPVPNYMSESNRVYLRILGSRLSEKPVLHGRYTVYRPANTRTDQDPCDPDEFHCDGICLNQALVCNGHQNCPTSGADEKNCAGAAASSGDSGGFPLMAIILAGVGGLILVLVVIGVCVMCRHRKGGRKPKGVQKQDSQKRNALELAVSDSLNTAYQLSKQNNPQGNYYSLPRTAGQTTMMQHRGSFSKVPSEGDYGDHMSDSSTYKKFIQLEQNFDDDSSRCPSPYSPGFTTIIEQHPAPPGMTPDLGWNYQPHENTTSVPSLAENLSKLQLYTNFSGMVPKTIPTTTASETPMTMDFRYDPSSPVYPATKFRIKSPDVNNAWESQDNGNKMVGSPPTSPTKSLTFKNKDADVAPDLTREIEAT</sequence>
<dbReference type="Pfam" id="PF00431">
    <property type="entry name" value="CUB"/>
    <property type="match status" value="2"/>
</dbReference>
<dbReference type="Gene3D" id="4.10.400.10">
    <property type="entry name" value="Low-density Lipoprotein Receptor"/>
    <property type="match status" value="1"/>
</dbReference>
<feature type="transmembrane region" description="Helical" evidence="5">
    <location>
        <begin position="315"/>
        <end position="339"/>
    </location>
</feature>
<proteinExistence type="predicted"/>
<evidence type="ECO:0000256" key="3">
    <source>
        <dbReference type="PROSITE-ProRule" id="PRU00124"/>
    </source>
</evidence>
<keyword evidence="2" id="KW-1015">Disulfide bond</keyword>
<gene>
    <name evidence="7" type="ORF">MAR_026168</name>
</gene>
<dbReference type="PANTHER" id="PTHR24251:SF28">
    <property type="entry name" value="NEUROPILIN AND TOLLOID-LIKE, ISOFORM B"/>
    <property type="match status" value="1"/>
</dbReference>
<dbReference type="InterPro" id="IPR036055">
    <property type="entry name" value="LDL_receptor-like_sf"/>
</dbReference>
<protein>
    <submittedName>
        <fullName evidence="7">NETO2-like protein</fullName>
    </submittedName>
</protein>
<dbReference type="InterPro" id="IPR035914">
    <property type="entry name" value="Sperma_CUB_dom_sf"/>
</dbReference>
<dbReference type="InterPro" id="IPR000859">
    <property type="entry name" value="CUB_dom"/>
</dbReference>
<accession>A0ABY7EPT0</accession>
<dbReference type="InterPro" id="IPR002172">
    <property type="entry name" value="LDrepeatLR_classA_rpt"/>
</dbReference>
<dbReference type="PROSITE" id="PS01180">
    <property type="entry name" value="CUB"/>
    <property type="match status" value="2"/>
</dbReference>
<dbReference type="Proteomes" id="UP001164746">
    <property type="component" value="Chromosome 8"/>
</dbReference>
<dbReference type="PROSITE" id="PS50068">
    <property type="entry name" value="LDLRA_2"/>
    <property type="match status" value="1"/>
</dbReference>
<organism evidence="7 8">
    <name type="scientific">Mya arenaria</name>
    <name type="common">Soft-shell clam</name>
    <dbReference type="NCBI Taxonomy" id="6604"/>
    <lineage>
        <taxon>Eukaryota</taxon>
        <taxon>Metazoa</taxon>
        <taxon>Spiralia</taxon>
        <taxon>Lophotrochozoa</taxon>
        <taxon>Mollusca</taxon>
        <taxon>Bivalvia</taxon>
        <taxon>Autobranchia</taxon>
        <taxon>Heteroconchia</taxon>
        <taxon>Euheterodonta</taxon>
        <taxon>Imparidentia</taxon>
        <taxon>Neoheterodontei</taxon>
        <taxon>Myida</taxon>
        <taxon>Myoidea</taxon>
        <taxon>Myidae</taxon>
        <taxon>Mya</taxon>
    </lineage>
</organism>
<evidence type="ECO:0000256" key="2">
    <source>
        <dbReference type="ARBA" id="ARBA00023157"/>
    </source>
</evidence>
<dbReference type="Gene3D" id="2.60.120.290">
    <property type="entry name" value="Spermadhesin, CUB domain"/>
    <property type="match status" value="2"/>
</dbReference>
<evidence type="ECO:0000256" key="5">
    <source>
        <dbReference type="SAM" id="Phobius"/>
    </source>
</evidence>
<keyword evidence="5" id="KW-1133">Transmembrane helix</keyword>
<name>A0ABY7EPT0_MYAAR</name>
<feature type="region of interest" description="Disordered" evidence="4">
    <location>
        <begin position="537"/>
        <end position="583"/>
    </location>
</feature>
<evidence type="ECO:0000256" key="4">
    <source>
        <dbReference type="SAM" id="MobiDB-lite"/>
    </source>
</evidence>
<keyword evidence="1" id="KW-0677">Repeat</keyword>
<reference evidence="7" key="1">
    <citation type="submission" date="2022-11" db="EMBL/GenBank/DDBJ databases">
        <title>Centuries of genome instability and evolution in soft-shell clam transmissible cancer (bioRxiv).</title>
        <authorList>
            <person name="Hart S.F.M."/>
            <person name="Yonemitsu M.A."/>
            <person name="Giersch R.M."/>
            <person name="Beal B.F."/>
            <person name="Arriagada G."/>
            <person name="Davis B.W."/>
            <person name="Ostrander E.A."/>
            <person name="Goff S.P."/>
            <person name="Metzger M.J."/>
        </authorList>
    </citation>
    <scope>NUCLEOTIDE SEQUENCE</scope>
    <source>
        <strain evidence="7">MELC-2E11</strain>
        <tissue evidence="7">Siphon/mantle</tissue>
    </source>
</reference>
<evidence type="ECO:0000313" key="8">
    <source>
        <dbReference type="Proteomes" id="UP001164746"/>
    </source>
</evidence>
<comment type="caution">
    <text evidence="3">Lacks conserved residue(s) required for the propagation of feature annotation.</text>
</comment>
<dbReference type="InterPro" id="IPR023415">
    <property type="entry name" value="LDLR_class-A_CS"/>
</dbReference>